<evidence type="ECO:0000313" key="1">
    <source>
        <dbReference type="EMBL" id="OWP82662.1"/>
    </source>
</evidence>
<gene>
    <name evidence="1" type="ORF">BWK59_14675</name>
</gene>
<dbReference type="EMBL" id="MTCZ01000307">
    <property type="protein sequence ID" value="OWP82662.1"/>
    <property type="molecule type" value="Genomic_DNA"/>
</dbReference>
<proteinExistence type="predicted"/>
<accession>A0A246GGN5</accession>
<comment type="caution">
    <text evidence="1">The sequence shown here is derived from an EMBL/GenBank/DDBJ whole genome shotgun (WGS) entry which is preliminary data.</text>
</comment>
<dbReference type="RefSeq" id="WP_088395059.1">
    <property type="nucleotide sequence ID" value="NZ_MTCZ01000307.1"/>
</dbReference>
<name>A0A246GGN5_9FLAO</name>
<reference evidence="1 2" key="1">
    <citation type="journal article" date="2017" name="Infect. Genet. Evol.">
        <title>Comparative genome analysis of fish pathogen Flavobacterium columnare reveals extensive sequence diversity within the species.</title>
        <authorList>
            <person name="Kayansamruaj P."/>
            <person name="Dong H.T."/>
            <person name="Hirono I."/>
            <person name="Kondo H."/>
            <person name="Senapin S."/>
            <person name="Rodkhum C."/>
        </authorList>
    </citation>
    <scope>NUCLEOTIDE SEQUENCE [LARGE SCALE GENOMIC DNA]</scope>
    <source>
        <strain evidence="1 2">1215</strain>
    </source>
</reference>
<evidence type="ECO:0000313" key="2">
    <source>
        <dbReference type="Proteomes" id="UP000197768"/>
    </source>
</evidence>
<protein>
    <submittedName>
        <fullName evidence="1">Uncharacterized protein</fullName>
    </submittedName>
</protein>
<organism evidence="1 2">
    <name type="scientific">Flavobacterium davisii</name>
    <dbReference type="NCBI Taxonomy" id="2906077"/>
    <lineage>
        <taxon>Bacteria</taxon>
        <taxon>Pseudomonadati</taxon>
        <taxon>Bacteroidota</taxon>
        <taxon>Flavobacteriia</taxon>
        <taxon>Flavobacteriales</taxon>
        <taxon>Flavobacteriaceae</taxon>
        <taxon>Flavobacterium</taxon>
    </lineage>
</organism>
<sequence length="191" mass="22367">MGRINFILVLFFVVFKIDAQESNCNKVNDSLYFIEIDIRKSDNYPIIMSGVCKKINFDLLTKENEELFVNSFYKLCYYTPDIQWNNKKVISNCLEVTEAESYLLGYKNEVLKMSSKINKNSLEKTIKLKNNCTVFLRICKIKGLFVVTDKVNKNISKNSNELEIDDISEIDKVYIPLKISCYKKPKNKEFF</sequence>
<dbReference type="AlphaFoldDB" id="A0A246GGN5"/>
<dbReference type="Proteomes" id="UP000197768">
    <property type="component" value="Unassembled WGS sequence"/>
</dbReference>